<dbReference type="EMBL" id="LXQA010776429">
    <property type="protein sequence ID" value="MCI70458.1"/>
    <property type="molecule type" value="Genomic_DNA"/>
</dbReference>
<organism evidence="1 2">
    <name type="scientific">Trifolium medium</name>
    <dbReference type="NCBI Taxonomy" id="97028"/>
    <lineage>
        <taxon>Eukaryota</taxon>
        <taxon>Viridiplantae</taxon>
        <taxon>Streptophyta</taxon>
        <taxon>Embryophyta</taxon>
        <taxon>Tracheophyta</taxon>
        <taxon>Spermatophyta</taxon>
        <taxon>Magnoliopsida</taxon>
        <taxon>eudicotyledons</taxon>
        <taxon>Gunneridae</taxon>
        <taxon>Pentapetalae</taxon>
        <taxon>rosids</taxon>
        <taxon>fabids</taxon>
        <taxon>Fabales</taxon>
        <taxon>Fabaceae</taxon>
        <taxon>Papilionoideae</taxon>
        <taxon>50 kb inversion clade</taxon>
        <taxon>NPAAA clade</taxon>
        <taxon>Hologalegina</taxon>
        <taxon>IRL clade</taxon>
        <taxon>Trifolieae</taxon>
        <taxon>Trifolium</taxon>
    </lineage>
</organism>
<evidence type="ECO:0000313" key="2">
    <source>
        <dbReference type="Proteomes" id="UP000265520"/>
    </source>
</evidence>
<feature type="non-terminal residue" evidence="1">
    <location>
        <position position="30"/>
    </location>
</feature>
<comment type="caution">
    <text evidence="1">The sequence shown here is derived from an EMBL/GenBank/DDBJ whole genome shotgun (WGS) entry which is preliminary data.</text>
</comment>
<evidence type="ECO:0000313" key="1">
    <source>
        <dbReference type="EMBL" id="MCI70458.1"/>
    </source>
</evidence>
<keyword evidence="2" id="KW-1185">Reference proteome</keyword>
<reference evidence="1 2" key="1">
    <citation type="journal article" date="2018" name="Front. Plant Sci.">
        <title>Red Clover (Trifolium pratense) and Zigzag Clover (T. medium) - A Picture of Genomic Similarities and Differences.</title>
        <authorList>
            <person name="Dluhosova J."/>
            <person name="Istvanek J."/>
            <person name="Nedelnik J."/>
            <person name="Repkova J."/>
        </authorList>
    </citation>
    <scope>NUCLEOTIDE SEQUENCE [LARGE SCALE GENOMIC DNA]</scope>
    <source>
        <strain evidence="2">cv. 10/8</strain>
        <tissue evidence="1">Leaf</tissue>
    </source>
</reference>
<accession>A0A392UBP0</accession>
<sequence length="30" mass="3109">MSETGKEVVVVEGNKVGSNGVAETVVNFTK</sequence>
<name>A0A392UBP0_9FABA</name>
<proteinExistence type="predicted"/>
<dbReference type="AlphaFoldDB" id="A0A392UBP0"/>
<dbReference type="Proteomes" id="UP000265520">
    <property type="component" value="Unassembled WGS sequence"/>
</dbReference>
<protein>
    <submittedName>
        <fullName evidence="1">Uncharacterized protein</fullName>
    </submittedName>
</protein>